<dbReference type="AlphaFoldDB" id="A0A1H9NBS2"/>
<dbReference type="RefSeq" id="WP_090172869.1">
    <property type="nucleotide sequence ID" value="NZ_FOFB01000035.1"/>
</dbReference>
<reference evidence="3" key="1">
    <citation type="submission" date="2016-10" db="EMBL/GenBank/DDBJ databases">
        <authorList>
            <person name="Varghese N."/>
            <person name="Submissions S."/>
        </authorList>
    </citation>
    <scope>NUCLEOTIDE SEQUENCE [LARGE SCALE GENOMIC DNA]</scope>
    <source>
        <strain evidence="3">DSM 24740</strain>
    </source>
</reference>
<evidence type="ECO:0000313" key="3">
    <source>
        <dbReference type="Proteomes" id="UP000199021"/>
    </source>
</evidence>
<name>A0A1H9NBS2_9BACT</name>
<dbReference type="Proteomes" id="UP000199021">
    <property type="component" value="Unassembled WGS sequence"/>
</dbReference>
<dbReference type="InParanoid" id="A0A1H9NBS2"/>
<protein>
    <recommendedName>
        <fullName evidence="4">Tat (Twin-arginine translocation) pathway signal sequence</fullName>
    </recommendedName>
</protein>
<feature type="signal peptide" evidence="1">
    <location>
        <begin position="1"/>
        <end position="32"/>
    </location>
</feature>
<evidence type="ECO:0000313" key="2">
    <source>
        <dbReference type="EMBL" id="SER32813.1"/>
    </source>
</evidence>
<proteinExistence type="predicted"/>
<keyword evidence="1" id="KW-0732">Signal</keyword>
<feature type="chain" id="PRO_5011525918" description="Tat (Twin-arginine translocation) pathway signal sequence" evidence="1">
    <location>
        <begin position="33"/>
        <end position="97"/>
    </location>
</feature>
<accession>A0A1H9NBS2</accession>
<evidence type="ECO:0008006" key="4">
    <source>
        <dbReference type="Google" id="ProtNLM"/>
    </source>
</evidence>
<sequence>MNRRKFITKGATLTLGLSIPALVLAKSTPSLKAEEVRMVNEFHQLLNSYPYSGEVTASLCVIRKINYASGEVLDFEDDNGNRISLRKKKGRLVARLH</sequence>
<evidence type="ECO:0000256" key="1">
    <source>
        <dbReference type="SAM" id="SignalP"/>
    </source>
</evidence>
<organism evidence="2 3">
    <name type="scientific">Neolewinella agarilytica</name>
    <dbReference type="NCBI Taxonomy" id="478744"/>
    <lineage>
        <taxon>Bacteria</taxon>
        <taxon>Pseudomonadati</taxon>
        <taxon>Bacteroidota</taxon>
        <taxon>Saprospiria</taxon>
        <taxon>Saprospirales</taxon>
        <taxon>Lewinellaceae</taxon>
        <taxon>Neolewinella</taxon>
    </lineage>
</organism>
<dbReference type="EMBL" id="FOFB01000035">
    <property type="protein sequence ID" value="SER32813.1"/>
    <property type="molecule type" value="Genomic_DNA"/>
</dbReference>
<gene>
    <name evidence="2" type="ORF">SAMN05444359_13524</name>
</gene>
<keyword evidence="3" id="KW-1185">Reference proteome</keyword>